<keyword evidence="3 5" id="KW-0687">Ribonucleoprotein</keyword>
<sequence>METGSTVNNETVLEMANLGVLFGHKKSKTHPRMRPFIAGTKNEIELIDPEATLVTLEAAAKAVEEVVERGESVLLVGTLAPAREAVALFARTFQFPYVTNRWLGGTLTNFKVISDRMRYYQELKEKRAAGEFAKYTKKEQSKLSKTIGKLAKNFEGLAGFTKLPAILLVVDPKAHATAVAEAHHTGIPVVAILDTDDDPQGITYPIYASDRAKSSIEWVMKVLTERAAAKQARLAEAPAERAVRPPVGETAV</sequence>
<dbReference type="InterPro" id="IPR005706">
    <property type="entry name" value="Ribosomal_uS2_bac/mit/plastid"/>
</dbReference>
<dbReference type="HAMAP" id="MF_00291_B">
    <property type="entry name" value="Ribosomal_uS2_B"/>
    <property type="match status" value="1"/>
</dbReference>
<evidence type="ECO:0000313" key="7">
    <source>
        <dbReference type="Proteomes" id="UP000228812"/>
    </source>
</evidence>
<dbReference type="AlphaFoldDB" id="A0A2G9ZBB3"/>
<name>A0A2G9ZBB3_9BACT</name>
<dbReference type="InterPro" id="IPR001865">
    <property type="entry name" value="Ribosomal_uS2"/>
</dbReference>
<dbReference type="SUPFAM" id="SSF52313">
    <property type="entry name" value="Ribosomal protein S2"/>
    <property type="match status" value="1"/>
</dbReference>
<dbReference type="PANTHER" id="PTHR12534:SF0">
    <property type="entry name" value="SMALL RIBOSOMAL SUBUNIT PROTEIN US2M"/>
    <property type="match status" value="1"/>
</dbReference>
<evidence type="ECO:0000256" key="2">
    <source>
        <dbReference type="ARBA" id="ARBA00022980"/>
    </source>
</evidence>
<organism evidence="6 7">
    <name type="scientific">Candidatus Jorgensenbacteria bacterium CG23_combo_of_CG06-09_8_20_14_all_54_14</name>
    <dbReference type="NCBI Taxonomy" id="1974595"/>
    <lineage>
        <taxon>Bacteria</taxon>
        <taxon>Candidatus Joergenseniibacteriota</taxon>
    </lineage>
</organism>
<evidence type="ECO:0000256" key="5">
    <source>
        <dbReference type="HAMAP-Rule" id="MF_00291"/>
    </source>
</evidence>
<gene>
    <name evidence="5 6" type="primary">rpsB</name>
    <name evidence="6" type="ORF">COX26_01670</name>
</gene>
<dbReference type="NCBIfam" id="TIGR01011">
    <property type="entry name" value="rpsB_bact"/>
    <property type="match status" value="1"/>
</dbReference>
<dbReference type="PRINTS" id="PR00395">
    <property type="entry name" value="RIBOSOMALS2"/>
</dbReference>
<accession>A0A2G9ZBB3</accession>
<reference evidence="6 7" key="1">
    <citation type="submission" date="2017-09" db="EMBL/GenBank/DDBJ databases">
        <title>Depth-based differentiation of microbial function through sediment-hosted aquifers and enrichment of novel symbionts in the deep terrestrial subsurface.</title>
        <authorList>
            <person name="Probst A.J."/>
            <person name="Ladd B."/>
            <person name="Jarett J.K."/>
            <person name="Geller-Mcgrath D.E."/>
            <person name="Sieber C.M."/>
            <person name="Emerson J.B."/>
            <person name="Anantharaman K."/>
            <person name="Thomas B.C."/>
            <person name="Malmstrom R."/>
            <person name="Stieglmeier M."/>
            <person name="Klingl A."/>
            <person name="Woyke T."/>
            <person name="Ryan C.M."/>
            <person name="Banfield J.F."/>
        </authorList>
    </citation>
    <scope>NUCLEOTIDE SEQUENCE [LARGE SCALE GENOMIC DNA]</scope>
    <source>
        <strain evidence="6">CG23_combo_of_CG06-09_8_20_14_all_54_14</strain>
    </source>
</reference>
<dbReference type="InterPro" id="IPR023591">
    <property type="entry name" value="Ribosomal_uS2_flav_dom_sf"/>
</dbReference>
<protein>
    <recommendedName>
        <fullName evidence="4 5">Small ribosomal subunit protein uS2</fullName>
    </recommendedName>
</protein>
<dbReference type="GO" id="GO:0022627">
    <property type="term" value="C:cytosolic small ribosomal subunit"/>
    <property type="evidence" value="ECO:0007669"/>
    <property type="project" value="TreeGrafter"/>
</dbReference>
<dbReference type="GO" id="GO:0003735">
    <property type="term" value="F:structural constituent of ribosome"/>
    <property type="evidence" value="ECO:0007669"/>
    <property type="project" value="InterPro"/>
</dbReference>
<dbReference type="Proteomes" id="UP000228812">
    <property type="component" value="Unassembled WGS sequence"/>
</dbReference>
<proteinExistence type="inferred from homology"/>
<comment type="caution">
    <text evidence="6">The sequence shown here is derived from an EMBL/GenBank/DDBJ whole genome shotgun (WGS) entry which is preliminary data.</text>
</comment>
<evidence type="ECO:0000256" key="4">
    <source>
        <dbReference type="ARBA" id="ARBA00035256"/>
    </source>
</evidence>
<dbReference type="PANTHER" id="PTHR12534">
    <property type="entry name" value="30S RIBOSOMAL PROTEIN S2 PROKARYOTIC AND ORGANELLAR"/>
    <property type="match status" value="1"/>
</dbReference>
<keyword evidence="2 5" id="KW-0689">Ribosomal protein</keyword>
<evidence type="ECO:0000256" key="1">
    <source>
        <dbReference type="ARBA" id="ARBA00006242"/>
    </source>
</evidence>
<comment type="similarity">
    <text evidence="1 5">Belongs to the universal ribosomal protein uS2 family.</text>
</comment>
<dbReference type="Gene3D" id="3.40.50.10490">
    <property type="entry name" value="Glucose-6-phosphate isomerase like protein, domain 1"/>
    <property type="match status" value="1"/>
</dbReference>
<dbReference type="GO" id="GO:0006412">
    <property type="term" value="P:translation"/>
    <property type="evidence" value="ECO:0007669"/>
    <property type="project" value="UniProtKB-UniRule"/>
</dbReference>
<evidence type="ECO:0000256" key="3">
    <source>
        <dbReference type="ARBA" id="ARBA00023274"/>
    </source>
</evidence>
<dbReference type="Pfam" id="PF00318">
    <property type="entry name" value="Ribosomal_S2"/>
    <property type="match status" value="1"/>
</dbReference>
<evidence type="ECO:0000313" key="6">
    <source>
        <dbReference type="EMBL" id="PIP29900.1"/>
    </source>
</evidence>
<dbReference type="Gene3D" id="1.10.287.610">
    <property type="entry name" value="Helix hairpin bin"/>
    <property type="match status" value="1"/>
</dbReference>
<dbReference type="EMBL" id="PCRZ01000029">
    <property type="protein sequence ID" value="PIP29900.1"/>
    <property type="molecule type" value="Genomic_DNA"/>
</dbReference>
<dbReference type="CDD" id="cd01425">
    <property type="entry name" value="RPS2"/>
    <property type="match status" value="1"/>
</dbReference>